<dbReference type="Pfam" id="PF00005">
    <property type="entry name" value="ABC_tran"/>
    <property type="match status" value="1"/>
</dbReference>
<accession>A0A2N6VJL4</accession>
<dbReference type="AlphaFoldDB" id="A0A2N6VJL4"/>
<name>A0A2N6VJL4_9MICO</name>
<dbReference type="GO" id="GO:0005886">
    <property type="term" value="C:plasma membrane"/>
    <property type="evidence" value="ECO:0007669"/>
    <property type="project" value="TreeGrafter"/>
</dbReference>
<dbReference type="PANTHER" id="PTHR24220">
    <property type="entry name" value="IMPORT ATP-BINDING PROTEIN"/>
    <property type="match status" value="1"/>
</dbReference>
<feature type="domain" description="ABC transporter" evidence="1">
    <location>
        <begin position="2"/>
        <end position="32"/>
    </location>
</feature>
<comment type="caution">
    <text evidence="2">The sequence shown here is derived from an EMBL/GenBank/DDBJ whole genome shotgun (WGS) entry which is preliminary data.</text>
</comment>
<dbReference type="SUPFAM" id="SSF52540">
    <property type="entry name" value="P-loop containing nucleoside triphosphate hydrolases"/>
    <property type="match status" value="1"/>
</dbReference>
<dbReference type="GO" id="GO:0016887">
    <property type="term" value="F:ATP hydrolysis activity"/>
    <property type="evidence" value="ECO:0007669"/>
    <property type="project" value="InterPro"/>
</dbReference>
<proteinExistence type="predicted"/>
<dbReference type="GO" id="GO:0005524">
    <property type="term" value="F:ATP binding"/>
    <property type="evidence" value="ECO:0007669"/>
    <property type="project" value="UniProtKB-KW"/>
</dbReference>
<feature type="non-terminal residue" evidence="2">
    <location>
        <position position="1"/>
    </location>
</feature>
<evidence type="ECO:0000259" key="1">
    <source>
        <dbReference type="Pfam" id="PF00005"/>
    </source>
</evidence>
<dbReference type="Proteomes" id="UP000235598">
    <property type="component" value="Unassembled WGS sequence"/>
</dbReference>
<dbReference type="InterPro" id="IPR027417">
    <property type="entry name" value="P-loop_NTPase"/>
</dbReference>
<dbReference type="OrthoDB" id="9802264at2"/>
<evidence type="ECO:0000313" key="3">
    <source>
        <dbReference type="Proteomes" id="UP000235598"/>
    </source>
</evidence>
<dbReference type="InterPro" id="IPR015854">
    <property type="entry name" value="ABC_transpr_LolD-like"/>
</dbReference>
<organism evidence="2 3">
    <name type="scientific">Brevibacterium paucivorans</name>
    <dbReference type="NCBI Taxonomy" id="170994"/>
    <lineage>
        <taxon>Bacteria</taxon>
        <taxon>Bacillati</taxon>
        <taxon>Actinomycetota</taxon>
        <taxon>Actinomycetes</taxon>
        <taxon>Micrococcales</taxon>
        <taxon>Brevibacteriaceae</taxon>
        <taxon>Brevibacterium</taxon>
    </lineage>
</organism>
<dbReference type="Gene3D" id="3.40.50.300">
    <property type="entry name" value="P-loop containing nucleotide triphosphate hydrolases"/>
    <property type="match status" value="1"/>
</dbReference>
<protein>
    <submittedName>
        <fullName evidence="2">Methionine ABC transporter ATP-binding protein</fullName>
    </submittedName>
</protein>
<sequence>PAQLSGGQRQRVGIARALAADPQILLCDEPTSALDSTTTAQILGLI</sequence>
<evidence type="ECO:0000313" key="2">
    <source>
        <dbReference type="EMBL" id="PMD04277.1"/>
    </source>
</evidence>
<dbReference type="GO" id="GO:0022857">
    <property type="term" value="F:transmembrane transporter activity"/>
    <property type="evidence" value="ECO:0007669"/>
    <property type="project" value="TreeGrafter"/>
</dbReference>
<keyword evidence="2" id="KW-0547">Nucleotide-binding</keyword>
<dbReference type="RefSeq" id="WP_146004784.1">
    <property type="nucleotide sequence ID" value="NZ_PNHK01000200.1"/>
</dbReference>
<gene>
    <name evidence="2" type="ORF">CJ199_13000</name>
</gene>
<keyword evidence="2" id="KW-0067">ATP-binding</keyword>
<feature type="non-terminal residue" evidence="2">
    <location>
        <position position="46"/>
    </location>
</feature>
<reference evidence="2 3" key="1">
    <citation type="submission" date="2017-09" db="EMBL/GenBank/DDBJ databases">
        <title>Bacterial strain isolated from the female urinary microbiota.</title>
        <authorList>
            <person name="Thomas-White K."/>
            <person name="Kumar N."/>
            <person name="Forster S."/>
            <person name="Putonti C."/>
            <person name="Lawley T."/>
            <person name="Wolfe A.J."/>
        </authorList>
    </citation>
    <scope>NUCLEOTIDE SEQUENCE [LARGE SCALE GENOMIC DNA]</scope>
    <source>
        <strain evidence="2 3">UMB1301</strain>
    </source>
</reference>
<dbReference type="InterPro" id="IPR003439">
    <property type="entry name" value="ABC_transporter-like_ATP-bd"/>
</dbReference>
<dbReference type="EMBL" id="PNHK01000200">
    <property type="protein sequence ID" value="PMD04277.1"/>
    <property type="molecule type" value="Genomic_DNA"/>
</dbReference>